<dbReference type="EMBL" id="JAZEWV010000010">
    <property type="protein sequence ID" value="MEE4543384.1"/>
    <property type="molecule type" value="Genomic_DNA"/>
</dbReference>
<name>A0ABU7PC46_9ACTN</name>
<keyword evidence="2" id="KW-0349">Heme</keyword>
<keyword evidence="2" id="KW-0479">Metal-binding</keyword>
<dbReference type="InterPro" id="IPR036396">
    <property type="entry name" value="Cyt_P450_sf"/>
</dbReference>
<dbReference type="PANTHER" id="PTHR46696:SF1">
    <property type="entry name" value="CYTOCHROME P450 YJIB-RELATED"/>
    <property type="match status" value="1"/>
</dbReference>
<dbReference type="InterPro" id="IPR002397">
    <property type="entry name" value="Cyt_P450_B"/>
</dbReference>
<dbReference type="RefSeq" id="WP_330795739.1">
    <property type="nucleotide sequence ID" value="NZ_JAZEWV010000010.1"/>
</dbReference>
<comment type="similarity">
    <text evidence="1 2">Belongs to the cytochrome P450 family.</text>
</comment>
<gene>
    <name evidence="3" type="ORF">V2S66_15565</name>
</gene>
<evidence type="ECO:0000256" key="2">
    <source>
        <dbReference type="RuleBase" id="RU000461"/>
    </source>
</evidence>
<dbReference type="SUPFAM" id="SSF48264">
    <property type="entry name" value="Cytochrome P450"/>
    <property type="match status" value="1"/>
</dbReference>
<dbReference type="InterPro" id="IPR017972">
    <property type="entry name" value="Cyt_P450_CS"/>
</dbReference>
<sequence length="387" mass="42038">MNSEVWLITRYDDARNALADPRLSKDPSAAPEWAKAMAGVGDDEGPMGRNMLNSDPPDHTRQRKLVNRAFTPRRVEALAPRIQQITDELLDAVEGLPQVDLMASFAQPLPITVICELLGIPAADRHDFAVWTRMLLASPSTEAGVASRREGNKEMSRYLEGLIAAKRPDVDPDAAEDAHPDLISALIAPGRTDGLDERELLGMIKLLLVAGHETTVNHIGNGMVALLRHPEQLRALQDRPGLLPGAVEEMLRYDGPIERVPMRFTTEDIEVGGTTIPQGSAVNVVLASADRDDTRFGDGCTFDITRAENPHMAFGYGIHYCVGAPLARLESRIAFSTLLDRFPDIALAVPPGELRWRVGGPNIMRGLDTLPVILGARRGARAPGAGV</sequence>
<reference evidence="3 4" key="1">
    <citation type="submission" date="2023-12" db="EMBL/GenBank/DDBJ databases">
        <title>Streptomyces sp. V4-01.</title>
        <authorList>
            <person name="Somphong A."/>
            <person name="Phongsopitanun W."/>
        </authorList>
    </citation>
    <scope>NUCLEOTIDE SEQUENCE [LARGE SCALE GENOMIC DNA]</scope>
    <source>
        <strain evidence="3 4">V4-01</strain>
    </source>
</reference>
<protein>
    <submittedName>
        <fullName evidence="3">Cytochrome P450</fullName>
    </submittedName>
</protein>
<dbReference type="Proteomes" id="UP001344658">
    <property type="component" value="Unassembled WGS sequence"/>
</dbReference>
<dbReference type="Gene3D" id="1.10.630.10">
    <property type="entry name" value="Cytochrome P450"/>
    <property type="match status" value="1"/>
</dbReference>
<evidence type="ECO:0000313" key="4">
    <source>
        <dbReference type="Proteomes" id="UP001344658"/>
    </source>
</evidence>
<accession>A0ABU7PC46</accession>
<keyword evidence="2" id="KW-0560">Oxidoreductase</keyword>
<dbReference type="PROSITE" id="PS00086">
    <property type="entry name" value="CYTOCHROME_P450"/>
    <property type="match status" value="1"/>
</dbReference>
<dbReference type="CDD" id="cd11029">
    <property type="entry name" value="CYP107-like"/>
    <property type="match status" value="1"/>
</dbReference>
<keyword evidence="4" id="KW-1185">Reference proteome</keyword>
<dbReference type="PRINTS" id="PR00359">
    <property type="entry name" value="BP450"/>
</dbReference>
<comment type="caution">
    <text evidence="3">The sequence shown here is derived from an EMBL/GenBank/DDBJ whole genome shotgun (WGS) entry which is preliminary data.</text>
</comment>
<proteinExistence type="inferred from homology"/>
<evidence type="ECO:0000256" key="1">
    <source>
        <dbReference type="ARBA" id="ARBA00010617"/>
    </source>
</evidence>
<keyword evidence="2" id="KW-0408">Iron</keyword>
<dbReference type="Pfam" id="PF00067">
    <property type="entry name" value="p450"/>
    <property type="match status" value="1"/>
</dbReference>
<organism evidence="3 4">
    <name type="scientific">Actinacidiphila polyblastidii</name>
    <dbReference type="NCBI Taxonomy" id="3110430"/>
    <lineage>
        <taxon>Bacteria</taxon>
        <taxon>Bacillati</taxon>
        <taxon>Actinomycetota</taxon>
        <taxon>Actinomycetes</taxon>
        <taxon>Kitasatosporales</taxon>
        <taxon>Streptomycetaceae</taxon>
        <taxon>Actinacidiphila</taxon>
    </lineage>
</organism>
<dbReference type="PANTHER" id="PTHR46696">
    <property type="entry name" value="P450, PUTATIVE (EUROFUNG)-RELATED"/>
    <property type="match status" value="1"/>
</dbReference>
<keyword evidence="2" id="KW-0503">Monooxygenase</keyword>
<evidence type="ECO:0000313" key="3">
    <source>
        <dbReference type="EMBL" id="MEE4543384.1"/>
    </source>
</evidence>
<dbReference type="InterPro" id="IPR001128">
    <property type="entry name" value="Cyt_P450"/>
</dbReference>